<dbReference type="GO" id="GO:0006355">
    <property type="term" value="P:regulation of DNA-templated transcription"/>
    <property type="evidence" value="ECO:0007669"/>
    <property type="project" value="InterPro"/>
</dbReference>
<dbReference type="CDD" id="cd00130">
    <property type="entry name" value="PAS"/>
    <property type="match status" value="1"/>
</dbReference>
<dbReference type="InterPro" id="IPR000014">
    <property type="entry name" value="PAS"/>
</dbReference>
<dbReference type="InterPro" id="IPR029787">
    <property type="entry name" value="Nucleotide_cyclase"/>
</dbReference>
<reference evidence="6 7" key="2">
    <citation type="journal article" date="2019" name="PLoS Negl. Trop. Dis.">
        <title>Revisiting the worldwide diversity of Leptospira species in the environment.</title>
        <authorList>
            <person name="Vincent A.T."/>
            <person name="Schiettekatte O."/>
            <person name="Bourhy P."/>
            <person name="Veyrier F.J."/>
            <person name="Picardeau M."/>
        </authorList>
    </citation>
    <scope>NUCLEOTIDE SEQUENCE [LARGE SCALE GENOMIC DNA]</scope>
    <source>
        <strain evidence="6">201702690</strain>
        <strain evidence="4 7">SSW18</strain>
    </source>
</reference>
<evidence type="ECO:0000313" key="5">
    <source>
        <dbReference type="EMBL" id="TGL43256.1"/>
    </source>
</evidence>
<dbReference type="Gene3D" id="3.30.450.20">
    <property type="entry name" value="PAS domain"/>
    <property type="match status" value="1"/>
</dbReference>
<dbReference type="Pfam" id="PF13426">
    <property type="entry name" value="PAS_9"/>
    <property type="match status" value="1"/>
</dbReference>
<dbReference type="NCBIfam" id="TIGR00254">
    <property type="entry name" value="GGDEF"/>
    <property type="match status" value="1"/>
</dbReference>
<dbReference type="SUPFAM" id="SSF141868">
    <property type="entry name" value="EAL domain-like"/>
    <property type="match status" value="1"/>
</dbReference>
<dbReference type="NCBIfam" id="TIGR00229">
    <property type="entry name" value="sensory_box"/>
    <property type="match status" value="1"/>
</dbReference>
<comment type="caution">
    <text evidence="4">The sequence shown here is derived from an EMBL/GenBank/DDBJ whole genome shotgun (WGS) entry which is preliminary data.</text>
</comment>
<feature type="domain" description="PAS" evidence="1">
    <location>
        <begin position="136"/>
        <end position="206"/>
    </location>
</feature>
<protein>
    <submittedName>
        <fullName evidence="4">Phosphodiesterase</fullName>
    </submittedName>
</protein>
<dbReference type="InterPro" id="IPR052155">
    <property type="entry name" value="Biofilm_reg_signaling"/>
</dbReference>
<dbReference type="PROSITE" id="PS50883">
    <property type="entry name" value="EAL"/>
    <property type="match status" value="1"/>
</dbReference>
<dbReference type="PROSITE" id="PS50112">
    <property type="entry name" value="PAS"/>
    <property type="match status" value="1"/>
</dbReference>
<dbReference type="CDD" id="cd01949">
    <property type="entry name" value="GGDEF"/>
    <property type="match status" value="1"/>
</dbReference>
<evidence type="ECO:0000259" key="1">
    <source>
        <dbReference type="PROSITE" id="PS50112"/>
    </source>
</evidence>
<dbReference type="InterPro" id="IPR043128">
    <property type="entry name" value="Rev_trsase/Diguanyl_cyclase"/>
</dbReference>
<dbReference type="InterPro" id="IPR001633">
    <property type="entry name" value="EAL_dom"/>
</dbReference>
<dbReference type="CDD" id="cd01948">
    <property type="entry name" value="EAL"/>
    <property type="match status" value="1"/>
</dbReference>
<dbReference type="AlphaFoldDB" id="A0A5F1ZWS5"/>
<reference evidence="5" key="1">
    <citation type="submission" date="2018-10" db="EMBL/GenBank/DDBJ databases">
        <authorList>
            <person name="Vincent A.T."/>
            <person name="Schiettekatte O."/>
            <person name="Bourhy P."/>
            <person name="Veyrier F.J."/>
            <person name="Picardeau M."/>
        </authorList>
    </citation>
    <scope>NUCLEOTIDE SEQUENCE</scope>
    <source>
        <strain evidence="5">201702690</strain>
    </source>
</reference>
<evidence type="ECO:0000259" key="3">
    <source>
        <dbReference type="PROSITE" id="PS50887"/>
    </source>
</evidence>
<accession>A0A5F1ZWS5</accession>
<evidence type="ECO:0000313" key="6">
    <source>
        <dbReference type="Proteomes" id="UP000297273"/>
    </source>
</evidence>
<keyword evidence="6" id="KW-1185">Reference proteome</keyword>
<dbReference type="OrthoDB" id="310793at2"/>
<dbReference type="InterPro" id="IPR035965">
    <property type="entry name" value="PAS-like_dom_sf"/>
</dbReference>
<dbReference type="EMBL" id="RQGC01000001">
    <property type="protein sequence ID" value="TGL43256.1"/>
    <property type="molecule type" value="Genomic_DNA"/>
</dbReference>
<dbReference type="InterPro" id="IPR013767">
    <property type="entry name" value="PAS_fold"/>
</dbReference>
<proteinExistence type="predicted"/>
<dbReference type="Pfam" id="PF00990">
    <property type="entry name" value="GGDEF"/>
    <property type="match status" value="1"/>
</dbReference>
<name>A0A5F1ZWS5_9LEPT</name>
<dbReference type="EMBL" id="RQER01000011">
    <property type="protein sequence ID" value="TGJ98343.1"/>
    <property type="molecule type" value="Genomic_DNA"/>
</dbReference>
<dbReference type="Gene3D" id="3.20.20.450">
    <property type="entry name" value="EAL domain"/>
    <property type="match status" value="1"/>
</dbReference>
<evidence type="ECO:0000313" key="7">
    <source>
        <dbReference type="Proteomes" id="UP000297946"/>
    </source>
</evidence>
<dbReference type="PANTHER" id="PTHR44757">
    <property type="entry name" value="DIGUANYLATE CYCLASE DGCP"/>
    <property type="match status" value="1"/>
</dbReference>
<dbReference type="SUPFAM" id="SSF55785">
    <property type="entry name" value="PYP-like sensor domain (PAS domain)"/>
    <property type="match status" value="1"/>
</dbReference>
<dbReference type="InterPro" id="IPR000160">
    <property type="entry name" value="GGDEF_dom"/>
</dbReference>
<dbReference type="Gene3D" id="3.30.70.270">
    <property type="match status" value="1"/>
</dbReference>
<dbReference type="InterPro" id="IPR035919">
    <property type="entry name" value="EAL_sf"/>
</dbReference>
<organism evidence="4 7">
    <name type="scientific">Leptospira langatensis</name>
    <dbReference type="NCBI Taxonomy" id="2484983"/>
    <lineage>
        <taxon>Bacteria</taxon>
        <taxon>Pseudomonadati</taxon>
        <taxon>Spirochaetota</taxon>
        <taxon>Spirochaetia</taxon>
        <taxon>Leptospirales</taxon>
        <taxon>Leptospiraceae</taxon>
        <taxon>Leptospira</taxon>
    </lineage>
</organism>
<dbReference type="SUPFAM" id="SSF55073">
    <property type="entry name" value="Nucleotide cyclase"/>
    <property type="match status" value="1"/>
</dbReference>
<feature type="domain" description="EAL" evidence="2">
    <location>
        <begin position="439"/>
        <end position="692"/>
    </location>
</feature>
<dbReference type="SMART" id="SM00052">
    <property type="entry name" value="EAL"/>
    <property type="match status" value="1"/>
</dbReference>
<dbReference type="PROSITE" id="PS50887">
    <property type="entry name" value="GGDEF"/>
    <property type="match status" value="1"/>
</dbReference>
<evidence type="ECO:0000259" key="2">
    <source>
        <dbReference type="PROSITE" id="PS50883"/>
    </source>
</evidence>
<feature type="domain" description="GGDEF" evidence="3">
    <location>
        <begin position="294"/>
        <end position="430"/>
    </location>
</feature>
<evidence type="ECO:0000313" key="4">
    <source>
        <dbReference type="EMBL" id="TGJ98343.1"/>
    </source>
</evidence>
<dbReference type="SMART" id="SM00267">
    <property type="entry name" value="GGDEF"/>
    <property type="match status" value="1"/>
</dbReference>
<dbReference type="Pfam" id="PF00563">
    <property type="entry name" value="EAL"/>
    <property type="match status" value="1"/>
</dbReference>
<sequence>MNYFQATDSNSESGVCLPMLRYVADNSNEIIFLASNIDTIIYANENFNRLTDSLAISSPQEETVWTFYFSEEAVSSIKYSLLSEDGDGNNQIRYEFFTKEDTSIQIDFRISRLDNGYIIFIGNAVVDHYAQTANDPSSVYSDLIERTNDIIYELSSDGRIRYLNPAFRKVTGWEVDDWIGKKFYSLIHPKDQSLIFGRFKEEVRYGSSSTEQSVRIKTKNGGYLDFHFQTLLISLKDGRSKVSGIGRDVTTTVLKLRKYKFHALHDDLCQIPNRKYFKIKLEEAFYDRPSYKGPRLAVIFIDIDRFKYINDTLGHLMGNEVISSIGKRLKQTFIDNSNVFFGRLGGDEFAFLVTDFQSIESVTSLVEDMKAKLQEPILLSDGHRVNITISIGIAIKNELYENSSEILRDADIALYSVKARGGNGFDIFIPQMYVNMKSAFNLETDLRNAIHNESLTLYFQPIYSWKHKQIICFESLIRWHHQKYGMVSPAEFISIAEKSGLILDIGDLVFRLTCQQLQRMQDRGIMIPISINVSPIQFFRQDLAGLIRKYCKEYGVSSKLIRIEITEGLDFNSLPESVKIMQELQELGIQIYMDDFGTGYSSLNYLLNFPIDALKIDQSFISQYGIDLKATTIVKTILQLGKCLDIPVIAEGLESKKAYRALREIDCEFMQGYLLGKPLPGSEILKIKPNRLKI</sequence>
<dbReference type="Proteomes" id="UP000297273">
    <property type="component" value="Unassembled WGS sequence"/>
</dbReference>
<gene>
    <name evidence="4" type="ORF">EHO57_17185</name>
    <name evidence="5" type="ORF">EHQ53_01040</name>
</gene>
<dbReference type="PANTHER" id="PTHR44757:SF2">
    <property type="entry name" value="BIOFILM ARCHITECTURE MAINTENANCE PROTEIN MBAA"/>
    <property type="match status" value="1"/>
</dbReference>
<dbReference type="Proteomes" id="UP000297946">
    <property type="component" value="Unassembled WGS sequence"/>
</dbReference>
<dbReference type="Pfam" id="PF00989">
    <property type="entry name" value="PAS"/>
    <property type="match status" value="1"/>
</dbReference>
<dbReference type="SMART" id="SM00091">
    <property type="entry name" value="PAS"/>
    <property type="match status" value="2"/>
</dbReference>